<dbReference type="AlphaFoldDB" id="A0AA36CRV4"/>
<name>A0AA36CRV4_9BILA</name>
<sequence length="95" mass="10482">MTNSGKSIGRKLVVSGRRQVVTENGELYHAENAEAELESTPFPSVVPSSESSEEIIRTKRSHTREHSLAPAKEINDGQQLTVGFINFAKRKCIPC</sequence>
<gene>
    <name evidence="2" type="ORF">MSPICULIGERA_LOCUS12499</name>
</gene>
<evidence type="ECO:0000256" key="1">
    <source>
        <dbReference type="SAM" id="MobiDB-lite"/>
    </source>
</evidence>
<protein>
    <submittedName>
        <fullName evidence="2">Uncharacterized protein</fullName>
    </submittedName>
</protein>
<organism evidence="2 3">
    <name type="scientific">Mesorhabditis spiculigera</name>
    <dbReference type="NCBI Taxonomy" id="96644"/>
    <lineage>
        <taxon>Eukaryota</taxon>
        <taxon>Metazoa</taxon>
        <taxon>Ecdysozoa</taxon>
        <taxon>Nematoda</taxon>
        <taxon>Chromadorea</taxon>
        <taxon>Rhabditida</taxon>
        <taxon>Rhabditina</taxon>
        <taxon>Rhabditomorpha</taxon>
        <taxon>Rhabditoidea</taxon>
        <taxon>Rhabditidae</taxon>
        <taxon>Mesorhabditinae</taxon>
        <taxon>Mesorhabditis</taxon>
    </lineage>
</organism>
<evidence type="ECO:0000313" key="2">
    <source>
        <dbReference type="EMBL" id="CAJ0574159.1"/>
    </source>
</evidence>
<comment type="caution">
    <text evidence="2">The sequence shown here is derived from an EMBL/GenBank/DDBJ whole genome shotgun (WGS) entry which is preliminary data.</text>
</comment>
<feature type="region of interest" description="Disordered" evidence="1">
    <location>
        <begin position="31"/>
        <end position="51"/>
    </location>
</feature>
<reference evidence="2" key="1">
    <citation type="submission" date="2023-06" db="EMBL/GenBank/DDBJ databases">
        <authorList>
            <person name="Delattre M."/>
        </authorList>
    </citation>
    <scope>NUCLEOTIDE SEQUENCE</scope>
    <source>
        <strain evidence="2">AF72</strain>
    </source>
</reference>
<feature type="compositionally biased region" description="Low complexity" evidence="1">
    <location>
        <begin position="38"/>
        <end position="50"/>
    </location>
</feature>
<feature type="non-terminal residue" evidence="2">
    <location>
        <position position="1"/>
    </location>
</feature>
<accession>A0AA36CRV4</accession>
<keyword evidence="3" id="KW-1185">Reference proteome</keyword>
<dbReference type="Proteomes" id="UP001177023">
    <property type="component" value="Unassembled WGS sequence"/>
</dbReference>
<evidence type="ECO:0000313" key="3">
    <source>
        <dbReference type="Proteomes" id="UP001177023"/>
    </source>
</evidence>
<dbReference type="EMBL" id="CATQJA010002628">
    <property type="protein sequence ID" value="CAJ0574159.1"/>
    <property type="molecule type" value="Genomic_DNA"/>
</dbReference>
<proteinExistence type="predicted"/>